<organism evidence="2 3">
    <name type="scientific">Pleurodeles waltl</name>
    <name type="common">Iberian ribbed newt</name>
    <dbReference type="NCBI Taxonomy" id="8319"/>
    <lineage>
        <taxon>Eukaryota</taxon>
        <taxon>Metazoa</taxon>
        <taxon>Chordata</taxon>
        <taxon>Craniata</taxon>
        <taxon>Vertebrata</taxon>
        <taxon>Euteleostomi</taxon>
        <taxon>Amphibia</taxon>
        <taxon>Batrachia</taxon>
        <taxon>Caudata</taxon>
        <taxon>Salamandroidea</taxon>
        <taxon>Salamandridae</taxon>
        <taxon>Pleurodelinae</taxon>
        <taxon>Pleurodeles</taxon>
    </lineage>
</organism>
<feature type="region of interest" description="Disordered" evidence="1">
    <location>
        <begin position="1"/>
        <end position="121"/>
    </location>
</feature>
<keyword evidence="3" id="KW-1185">Reference proteome</keyword>
<dbReference type="AlphaFoldDB" id="A0AAV7WMX7"/>
<protein>
    <submittedName>
        <fullName evidence="2">Uncharacterized protein</fullName>
    </submittedName>
</protein>
<feature type="compositionally biased region" description="Basic and acidic residues" evidence="1">
    <location>
        <begin position="102"/>
        <end position="112"/>
    </location>
</feature>
<evidence type="ECO:0000313" key="2">
    <source>
        <dbReference type="EMBL" id="KAJ1215419.1"/>
    </source>
</evidence>
<feature type="compositionally biased region" description="Polar residues" evidence="1">
    <location>
        <begin position="79"/>
        <end position="96"/>
    </location>
</feature>
<gene>
    <name evidence="2" type="ORF">NDU88_003028</name>
</gene>
<comment type="caution">
    <text evidence="2">The sequence shown here is derived from an EMBL/GenBank/DDBJ whole genome shotgun (WGS) entry which is preliminary data.</text>
</comment>
<proteinExistence type="predicted"/>
<dbReference type="EMBL" id="JANPWB010000001">
    <property type="protein sequence ID" value="KAJ1215419.1"/>
    <property type="molecule type" value="Genomic_DNA"/>
</dbReference>
<accession>A0AAV7WMX7</accession>
<name>A0AAV7WMX7_PLEWA</name>
<sequence>MQMGPASQEAARPRSNLTAEQASRERAHCSPLPSGATISSAARLRDLLVRRRRPRPCALPKIEGPREPQGPPHWHREMQQQTAPEKPTTGTASGTIVSEGPPDEKYIWDGRSSRRNSRIRP</sequence>
<reference evidence="2" key="1">
    <citation type="journal article" date="2022" name="bioRxiv">
        <title>Sequencing and chromosome-scale assembly of the giantPleurodeles waltlgenome.</title>
        <authorList>
            <person name="Brown T."/>
            <person name="Elewa A."/>
            <person name="Iarovenko S."/>
            <person name="Subramanian E."/>
            <person name="Araus A.J."/>
            <person name="Petzold A."/>
            <person name="Susuki M."/>
            <person name="Suzuki K.-i.T."/>
            <person name="Hayashi T."/>
            <person name="Toyoda A."/>
            <person name="Oliveira C."/>
            <person name="Osipova E."/>
            <person name="Leigh N.D."/>
            <person name="Simon A."/>
            <person name="Yun M.H."/>
        </authorList>
    </citation>
    <scope>NUCLEOTIDE SEQUENCE</scope>
    <source>
        <strain evidence="2">20211129_DDA</strain>
        <tissue evidence="2">Liver</tissue>
    </source>
</reference>
<evidence type="ECO:0000313" key="3">
    <source>
        <dbReference type="Proteomes" id="UP001066276"/>
    </source>
</evidence>
<evidence type="ECO:0000256" key="1">
    <source>
        <dbReference type="SAM" id="MobiDB-lite"/>
    </source>
</evidence>
<dbReference type="Proteomes" id="UP001066276">
    <property type="component" value="Chromosome 1_1"/>
</dbReference>